<dbReference type="Proteomes" id="UP000007015">
    <property type="component" value="Chromosome 1"/>
</dbReference>
<dbReference type="EMBL" id="CM000126">
    <property type="protein sequence ID" value="EEC70301.1"/>
    <property type="molecule type" value="Genomic_DNA"/>
</dbReference>
<protein>
    <submittedName>
        <fullName evidence="1">Uncharacterized protein</fullName>
    </submittedName>
</protein>
<reference evidence="1 2" key="1">
    <citation type="journal article" date="2005" name="PLoS Biol.">
        <title>The genomes of Oryza sativa: a history of duplications.</title>
        <authorList>
            <person name="Yu J."/>
            <person name="Wang J."/>
            <person name="Lin W."/>
            <person name="Li S."/>
            <person name="Li H."/>
            <person name="Zhou J."/>
            <person name="Ni P."/>
            <person name="Dong W."/>
            <person name="Hu S."/>
            <person name="Zeng C."/>
            <person name="Zhang J."/>
            <person name="Zhang Y."/>
            <person name="Li R."/>
            <person name="Xu Z."/>
            <person name="Li S."/>
            <person name="Li X."/>
            <person name="Zheng H."/>
            <person name="Cong L."/>
            <person name="Lin L."/>
            <person name="Yin J."/>
            <person name="Geng J."/>
            <person name="Li G."/>
            <person name="Shi J."/>
            <person name="Liu J."/>
            <person name="Lv H."/>
            <person name="Li J."/>
            <person name="Wang J."/>
            <person name="Deng Y."/>
            <person name="Ran L."/>
            <person name="Shi X."/>
            <person name="Wang X."/>
            <person name="Wu Q."/>
            <person name="Li C."/>
            <person name="Ren X."/>
            <person name="Wang J."/>
            <person name="Wang X."/>
            <person name="Li D."/>
            <person name="Liu D."/>
            <person name="Zhang X."/>
            <person name="Ji Z."/>
            <person name="Zhao W."/>
            <person name="Sun Y."/>
            <person name="Zhang Z."/>
            <person name="Bao J."/>
            <person name="Han Y."/>
            <person name="Dong L."/>
            <person name="Ji J."/>
            <person name="Chen P."/>
            <person name="Wu S."/>
            <person name="Liu J."/>
            <person name="Xiao Y."/>
            <person name="Bu D."/>
            <person name="Tan J."/>
            <person name="Yang L."/>
            <person name="Ye C."/>
            <person name="Zhang J."/>
            <person name="Xu J."/>
            <person name="Zhou Y."/>
            <person name="Yu Y."/>
            <person name="Zhang B."/>
            <person name="Zhuang S."/>
            <person name="Wei H."/>
            <person name="Liu B."/>
            <person name="Lei M."/>
            <person name="Yu H."/>
            <person name="Li Y."/>
            <person name="Xu H."/>
            <person name="Wei S."/>
            <person name="He X."/>
            <person name="Fang L."/>
            <person name="Zhang Z."/>
            <person name="Zhang Y."/>
            <person name="Huang X."/>
            <person name="Su Z."/>
            <person name="Tong W."/>
            <person name="Li J."/>
            <person name="Tong Z."/>
            <person name="Li S."/>
            <person name="Ye J."/>
            <person name="Wang L."/>
            <person name="Fang L."/>
            <person name="Lei T."/>
            <person name="Chen C."/>
            <person name="Chen H."/>
            <person name="Xu Z."/>
            <person name="Li H."/>
            <person name="Huang H."/>
            <person name="Zhang F."/>
            <person name="Xu H."/>
            <person name="Li N."/>
            <person name="Zhao C."/>
            <person name="Li S."/>
            <person name="Dong L."/>
            <person name="Huang Y."/>
            <person name="Li L."/>
            <person name="Xi Y."/>
            <person name="Qi Q."/>
            <person name="Li W."/>
            <person name="Zhang B."/>
            <person name="Hu W."/>
            <person name="Zhang Y."/>
            <person name="Tian X."/>
            <person name="Jiao Y."/>
            <person name="Liang X."/>
            <person name="Jin J."/>
            <person name="Gao L."/>
            <person name="Zheng W."/>
            <person name="Hao B."/>
            <person name="Liu S."/>
            <person name="Wang W."/>
            <person name="Yuan L."/>
            <person name="Cao M."/>
            <person name="McDermott J."/>
            <person name="Samudrala R."/>
            <person name="Wang J."/>
            <person name="Wong G.K."/>
            <person name="Yang H."/>
        </authorList>
    </citation>
    <scope>NUCLEOTIDE SEQUENCE [LARGE SCALE GENOMIC DNA]</scope>
    <source>
        <strain evidence="2">cv. 93-11</strain>
    </source>
</reference>
<proteinExistence type="predicted"/>
<name>B8ABH0_ORYSI</name>
<sequence length="147" mass="16368">MVGDAEDGDGERVRLFVGQRCPLQALVGRTEESFAQPDDGHTEPSVTPDSYNVVMLYFDHVSNLTDELDLNFSRDKADELLSTTGRLFINPRFQELRNATAFPKYLSFVIVKATDAYEASCLMRDFVSHVSMDGSNIVPRVSGESIV</sequence>
<organism evidence="1 2">
    <name type="scientific">Oryza sativa subsp. indica</name>
    <name type="common">Rice</name>
    <dbReference type="NCBI Taxonomy" id="39946"/>
    <lineage>
        <taxon>Eukaryota</taxon>
        <taxon>Viridiplantae</taxon>
        <taxon>Streptophyta</taxon>
        <taxon>Embryophyta</taxon>
        <taxon>Tracheophyta</taxon>
        <taxon>Spermatophyta</taxon>
        <taxon>Magnoliopsida</taxon>
        <taxon>Liliopsida</taxon>
        <taxon>Poales</taxon>
        <taxon>Poaceae</taxon>
        <taxon>BOP clade</taxon>
        <taxon>Oryzoideae</taxon>
        <taxon>Oryzeae</taxon>
        <taxon>Oryzinae</taxon>
        <taxon>Oryza</taxon>
        <taxon>Oryza sativa</taxon>
    </lineage>
</organism>
<gene>
    <name evidence="1" type="ORF">OsI_01144</name>
</gene>
<dbReference type="Gramene" id="BGIOSGA002009-TA">
    <property type="protein sequence ID" value="BGIOSGA002009-PA"/>
    <property type="gene ID" value="BGIOSGA002009"/>
</dbReference>
<evidence type="ECO:0000313" key="2">
    <source>
        <dbReference type="Proteomes" id="UP000007015"/>
    </source>
</evidence>
<evidence type="ECO:0000313" key="1">
    <source>
        <dbReference type="EMBL" id="EEC70301.1"/>
    </source>
</evidence>
<keyword evidence="2" id="KW-1185">Reference proteome</keyword>
<dbReference type="AlphaFoldDB" id="B8ABH0"/>
<accession>B8ABH0</accession>
<dbReference type="HOGENOM" id="CLU_1771129_0_0_1"/>